<evidence type="ECO:0000313" key="6">
    <source>
        <dbReference type="Proteomes" id="UP001596111"/>
    </source>
</evidence>
<organism evidence="5 6">
    <name type="scientific">Rhodanobacter terrae</name>
    <dbReference type="NCBI Taxonomy" id="418647"/>
    <lineage>
        <taxon>Bacteria</taxon>
        <taxon>Pseudomonadati</taxon>
        <taxon>Pseudomonadota</taxon>
        <taxon>Gammaproteobacteria</taxon>
        <taxon>Lysobacterales</taxon>
        <taxon>Rhodanobacteraceae</taxon>
        <taxon>Rhodanobacter</taxon>
    </lineage>
</organism>
<dbReference type="InterPro" id="IPR019887">
    <property type="entry name" value="Tscrpt_reg_AsnC/Lrp_C"/>
</dbReference>
<dbReference type="Pfam" id="PF01037">
    <property type="entry name" value="AsnC_trans_reg"/>
    <property type="match status" value="1"/>
</dbReference>
<evidence type="ECO:0000256" key="3">
    <source>
        <dbReference type="ARBA" id="ARBA00023163"/>
    </source>
</evidence>
<keyword evidence="1" id="KW-0805">Transcription regulation</keyword>
<name>A0ABW0SZL4_9GAMM</name>
<evidence type="ECO:0000313" key="5">
    <source>
        <dbReference type="EMBL" id="MFC5582054.1"/>
    </source>
</evidence>
<dbReference type="Gene3D" id="1.10.10.10">
    <property type="entry name" value="Winged helix-like DNA-binding domain superfamily/Winged helix DNA-binding domain"/>
    <property type="match status" value="1"/>
</dbReference>
<dbReference type="InterPro" id="IPR011008">
    <property type="entry name" value="Dimeric_a/b-barrel"/>
</dbReference>
<proteinExistence type="predicted"/>
<keyword evidence="3" id="KW-0804">Transcription</keyword>
<gene>
    <name evidence="5" type="ORF">ACFPPB_13105</name>
</gene>
<evidence type="ECO:0000256" key="1">
    <source>
        <dbReference type="ARBA" id="ARBA00023015"/>
    </source>
</evidence>
<dbReference type="InterPro" id="IPR036388">
    <property type="entry name" value="WH-like_DNA-bd_sf"/>
</dbReference>
<dbReference type="SMART" id="SM00344">
    <property type="entry name" value="HTH_ASNC"/>
    <property type="match status" value="1"/>
</dbReference>
<sequence>MIDNVDSAILKLLASNARLSLKELATSISLSAPSTSERLRRLEERGVIRAYTVDLEPKLLGHVLQAIVRVRPLPGRLRVVQELIESMPEIVECDKVTGDDCFVARLFARSMEHLDELVDRLAVEAATNTAIVKGQLIARRLPPTTPV</sequence>
<dbReference type="PRINTS" id="PR00033">
    <property type="entry name" value="HTHASNC"/>
</dbReference>
<accession>A0ABW0SZL4</accession>
<dbReference type="InterPro" id="IPR000485">
    <property type="entry name" value="AsnC-type_HTH_dom"/>
</dbReference>
<evidence type="ECO:0000256" key="2">
    <source>
        <dbReference type="ARBA" id="ARBA00023125"/>
    </source>
</evidence>
<dbReference type="PANTHER" id="PTHR30154">
    <property type="entry name" value="LEUCINE-RESPONSIVE REGULATORY PROTEIN"/>
    <property type="match status" value="1"/>
</dbReference>
<dbReference type="Pfam" id="PF13412">
    <property type="entry name" value="HTH_24"/>
    <property type="match status" value="1"/>
</dbReference>
<dbReference type="Proteomes" id="UP001596111">
    <property type="component" value="Unassembled WGS sequence"/>
</dbReference>
<dbReference type="Gene3D" id="3.30.70.920">
    <property type="match status" value="1"/>
</dbReference>
<dbReference type="PANTHER" id="PTHR30154:SF51">
    <property type="entry name" value="ASNC-FAMILY TRANSCRIPTIONAL REGULATORY PROTEIN"/>
    <property type="match status" value="1"/>
</dbReference>
<dbReference type="RefSeq" id="WP_377327772.1">
    <property type="nucleotide sequence ID" value="NZ_JBHSNG010000013.1"/>
</dbReference>
<evidence type="ECO:0000259" key="4">
    <source>
        <dbReference type="PROSITE" id="PS50956"/>
    </source>
</evidence>
<feature type="domain" description="HTH asnC-type" evidence="4">
    <location>
        <begin position="2"/>
        <end position="63"/>
    </location>
</feature>
<protein>
    <submittedName>
        <fullName evidence="5">Lrp/AsnC family transcriptional regulator</fullName>
    </submittedName>
</protein>
<dbReference type="EMBL" id="JBHSNG010000013">
    <property type="protein sequence ID" value="MFC5582054.1"/>
    <property type="molecule type" value="Genomic_DNA"/>
</dbReference>
<comment type="caution">
    <text evidence="5">The sequence shown here is derived from an EMBL/GenBank/DDBJ whole genome shotgun (WGS) entry which is preliminary data.</text>
</comment>
<dbReference type="InterPro" id="IPR036390">
    <property type="entry name" value="WH_DNA-bd_sf"/>
</dbReference>
<keyword evidence="6" id="KW-1185">Reference proteome</keyword>
<dbReference type="SUPFAM" id="SSF54909">
    <property type="entry name" value="Dimeric alpha+beta barrel"/>
    <property type="match status" value="1"/>
</dbReference>
<dbReference type="PROSITE" id="PS50956">
    <property type="entry name" value="HTH_ASNC_2"/>
    <property type="match status" value="1"/>
</dbReference>
<reference evidence="6" key="1">
    <citation type="journal article" date="2019" name="Int. J. Syst. Evol. Microbiol.">
        <title>The Global Catalogue of Microorganisms (GCM) 10K type strain sequencing project: providing services to taxonomists for standard genome sequencing and annotation.</title>
        <authorList>
            <consortium name="The Broad Institute Genomics Platform"/>
            <consortium name="The Broad Institute Genome Sequencing Center for Infectious Disease"/>
            <person name="Wu L."/>
            <person name="Ma J."/>
        </authorList>
    </citation>
    <scope>NUCLEOTIDE SEQUENCE [LARGE SCALE GENOMIC DNA]</scope>
    <source>
        <strain evidence="6">CGMCC 1.13587</strain>
    </source>
</reference>
<dbReference type="InterPro" id="IPR019888">
    <property type="entry name" value="Tscrpt_reg_AsnC-like"/>
</dbReference>
<dbReference type="SUPFAM" id="SSF46785">
    <property type="entry name" value="Winged helix' DNA-binding domain"/>
    <property type="match status" value="1"/>
</dbReference>
<keyword evidence="2" id="KW-0238">DNA-binding</keyword>